<organism evidence="7">
    <name type="scientific">Thelazia callipaeda</name>
    <name type="common">Oriental eyeworm</name>
    <name type="synonym">Parasitic nematode</name>
    <dbReference type="NCBI Taxonomy" id="103827"/>
    <lineage>
        <taxon>Eukaryota</taxon>
        <taxon>Metazoa</taxon>
        <taxon>Ecdysozoa</taxon>
        <taxon>Nematoda</taxon>
        <taxon>Chromadorea</taxon>
        <taxon>Rhabditida</taxon>
        <taxon>Spirurina</taxon>
        <taxon>Spiruromorpha</taxon>
        <taxon>Thelazioidea</taxon>
        <taxon>Thelaziidae</taxon>
        <taxon>Thelazia</taxon>
    </lineage>
</organism>
<evidence type="ECO:0000313" key="6">
    <source>
        <dbReference type="Proteomes" id="UP000276776"/>
    </source>
</evidence>
<reference evidence="5 6" key="2">
    <citation type="submission" date="2018-11" db="EMBL/GenBank/DDBJ databases">
        <authorList>
            <consortium name="Pathogen Informatics"/>
        </authorList>
    </citation>
    <scope>NUCLEOTIDE SEQUENCE [LARGE SCALE GENOMIC DNA]</scope>
</reference>
<reference evidence="7" key="1">
    <citation type="submission" date="2017-02" db="UniProtKB">
        <authorList>
            <consortium name="WormBaseParasite"/>
        </authorList>
    </citation>
    <scope>IDENTIFICATION</scope>
</reference>
<evidence type="ECO:0000259" key="4">
    <source>
        <dbReference type="PROSITE" id="PS51279"/>
    </source>
</evidence>
<evidence type="ECO:0000313" key="7">
    <source>
        <dbReference type="WBParaSite" id="TCLT_0000409101-mRNA-1"/>
    </source>
</evidence>
<dbReference type="EMBL" id="UYYF01004275">
    <property type="protein sequence ID" value="VDN01138.1"/>
    <property type="molecule type" value="Genomic_DNA"/>
</dbReference>
<dbReference type="STRING" id="103827.A0A0N5CUY0"/>
<dbReference type="PANTHER" id="PTHR48407">
    <property type="entry name" value="CRANIOFACIAL DEVELOPMENT PROTEIN 1"/>
    <property type="match status" value="1"/>
</dbReference>
<dbReference type="PROSITE" id="PS51279">
    <property type="entry name" value="BCNT_C"/>
    <property type="match status" value="1"/>
</dbReference>
<dbReference type="Pfam" id="PF07572">
    <property type="entry name" value="BCNT"/>
    <property type="match status" value="1"/>
</dbReference>
<feature type="region of interest" description="Disordered" evidence="3">
    <location>
        <begin position="1"/>
        <end position="61"/>
    </location>
</feature>
<dbReference type="AlphaFoldDB" id="A0A0N5CUY0"/>
<gene>
    <name evidence="5" type="ORF">TCLT_LOCUS4080</name>
</gene>
<dbReference type="InterPro" id="IPR027124">
    <property type="entry name" value="Swc5/CFDP1/2"/>
</dbReference>
<name>A0A0N5CUY0_THECL</name>
<sequence length="231" mass="26083">MSKKIEEGSSDSDDDDEEYQPTDSDNDIEEGVQDGDNTKNVVQKRIDSENISNTTETEDERQKRLELMFCEFIGGDHDEPKLCNNMPLSTASSNSELESAAEKKISESVCDSMDDIFGPKCDDSNILLNVVQSCDDSEMQQSVPVKSRKRKPSTGLVTTINALSKKSKRSILETTAKDWGAFKVETGIQDELTTHNRGKQGYIDRIEFLTRTDYRQFEMERAARDATRNKK</sequence>
<evidence type="ECO:0000256" key="2">
    <source>
        <dbReference type="ARBA" id="ARBA00030244"/>
    </source>
</evidence>
<accession>A0A0N5CUY0</accession>
<dbReference type="PANTHER" id="PTHR48407:SF1">
    <property type="entry name" value="CRANIOFACIAL DEVELOPMENT PROTEIN 1"/>
    <property type="match status" value="1"/>
</dbReference>
<dbReference type="InterPro" id="IPR011421">
    <property type="entry name" value="BCNT-C"/>
</dbReference>
<protein>
    <recommendedName>
        <fullName evidence="1">Craniofacial development protein 1</fullName>
    </recommendedName>
    <alternativeName>
        <fullName evidence="2">Bucentaur</fullName>
    </alternativeName>
</protein>
<evidence type="ECO:0000313" key="5">
    <source>
        <dbReference type="EMBL" id="VDN01138.1"/>
    </source>
</evidence>
<feature type="domain" description="BCNT-C" evidence="4">
    <location>
        <begin position="150"/>
        <end position="230"/>
    </location>
</feature>
<dbReference type="OrthoDB" id="445677at2759"/>
<keyword evidence="6" id="KW-1185">Reference proteome</keyword>
<dbReference type="Proteomes" id="UP000276776">
    <property type="component" value="Unassembled WGS sequence"/>
</dbReference>
<dbReference type="OMA" id="NRGKQGY"/>
<evidence type="ECO:0000256" key="1">
    <source>
        <dbReference type="ARBA" id="ARBA00019033"/>
    </source>
</evidence>
<proteinExistence type="predicted"/>
<evidence type="ECO:0000256" key="3">
    <source>
        <dbReference type="SAM" id="MobiDB-lite"/>
    </source>
</evidence>
<feature type="compositionally biased region" description="Acidic residues" evidence="3">
    <location>
        <begin position="8"/>
        <end position="33"/>
    </location>
</feature>
<dbReference type="WBParaSite" id="TCLT_0000409101-mRNA-1">
    <property type="protein sequence ID" value="TCLT_0000409101-mRNA-1"/>
    <property type="gene ID" value="TCLT_0000409101"/>
</dbReference>